<keyword evidence="2 6" id="KW-0678">Repressor</keyword>
<keyword evidence="1 6" id="KW-0963">Cytoplasm</keyword>
<reference evidence="7 8" key="1">
    <citation type="journal article" date="2024" name="Int. J. Syst. Evol. Microbiol.">
        <title>Clostridium omnivorum sp. nov., isolated from anoxic soil under the treatment of reductive soil disinfestation.</title>
        <authorList>
            <person name="Ueki A."/>
            <person name="Tonouchi A."/>
            <person name="Kaku N."/>
            <person name="Honma S."/>
            <person name="Ueki K."/>
        </authorList>
    </citation>
    <scope>NUCLEOTIDE SEQUENCE [LARGE SCALE GENOMIC DNA]</scope>
    <source>
        <strain evidence="7 8">E14</strain>
    </source>
</reference>
<evidence type="ECO:0000313" key="8">
    <source>
        <dbReference type="Proteomes" id="UP001208567"/>
    </source>
</evidence>
<dbReference type="InterPro" id="IPR036107">
    <property type="entry name" value="CsrA_sf"/>
</dbReference>
<dbReference type="PANTHER" id="PTHR34984">
    <property type="entry name" value="CARBON STORAGE REGULATOR"/>
    <property type="match status" value="1"/>
</dbReference>
<keyword evidence="3 6" id="KW-1005">Bacterial flagellum biogenesis</keyword>
<evidence type="ECO:0000313" key="7">
    <source>
        <dbReference type="EMBL" id="GLC32326.1"/>
    </source>
</evidence>
<gene>
    <name evidence="6 7" type="primary">csrA</name>
    <name evidence="7" type="ORF">bsdE14_37360</name>
</gene>
<dbReference type="PANTHER" id="PTHR34984:SF1">
    <property type="entry name" value="CARBON STORAGE REGULATOR"/>
    <property type="match status" value="1"/>
</dbReference>
<keyword evidence="8" id="KW-1185">Reference proteome</keyword>
<comment type="function">
    <text evidence="6">A translational regulator that binds mRNA to regulate translation initiation and/or mRNA stability. Usually binds in the 5'-UTR at or near the Shine-Dalgarno sequence preventing ribosome-binding, thus repressing translation. Its main target seems to be the major flagellin gene, while its function is anatagonized by FliW.</text>
</comment>
<evidence type="ECO:0000256" key="4">
    <source>
        <dbReference type="ARBA" id="ARBA00022845"/>
    </source>
</evidence>
<evidence type="ECO:0000256" key="6">
    <source>
        <dbReference type="HAMAP-Rule" id="MF_00167"/>
    </source>
</evidence>
<name>A0ABQ5NAV2_9CLOT</name>
<evidence type="ECO:0000256" key="1">
    <source>
        <dbReference type="ARBA" id="ARBA00022490"/>
    </source>
</evidence>
<comment type="subcellular location">
    <subcellularLocation>
        <location evidence="6">Cytoplasm</location>
    </subcellularLocation>
</comment>
<keyword evidence="4 6" id="KW-0810">Translation regulation</keyword>
<dbReference type="SUPFAM" id="SSF117130">
    <property type="entry name" value="CsrA-like"/>
    <property type="match status" value="1"/>
</dbReference>
<dbReference type="Proteomes" id="UP001208567">
    <property type="component" value="Unassembled WGS sequence"/>
</dbReference>
<dbReference type="InterPro" id="IPR003751">
    <property type="entry name" value="CsrA"/>
</dbReference>
<proteinExistence type="inferred from homology"/>
<comment type="similarity">
    <text evidence="6">Belongs to the CsrA/RsmA family.</text>
</comment>
<sequence>MLVVSRKKGESILIGDDIEITIIKVEEGAVKIAISAPKNIPILRKELYKEVTEENKLAIIDNFDILKNFKK</sequence>
<comment type="subunit">
    <text evidence="6">Homodimer; the beta-strands of each monomer intercalate to form a hydrophobic core, while the alpha-helices form wings that extend away from the core.</text>
</comment>
<organism evidence="7 8">
    <name type="scientific">Clostridium omnivorum</name>
    <dbReference type="NCBI Taxonomy" id="1604902"/>
    <lineage>
        <taxon>Bacteria</taxon>
        <taxon>Bacillati</taxon>
        <taxon>Bacillota</taxon>
        <taxon>Clostridia</taxon>
        <taxon>Eubacteriales</taxon>
        <taxon>Clostridiaceae</taxon>
        <taxon>Clostridium</taxon>
    </lineage>
</organism>
<dbReference type="NCBIfam" id="NF002469">
    <property type="entry name" value="PRK01712.1"/>
    <property type="match status" value="1"/>
</dbReference>
<dbReference type="EMBL" id="BRXR01000001">
    <property type="protein sequence ID" value="GLC32326.1"/>
    <property type="molecule type" value="Genomic_DNA"/>
</dbReference>
<keyword evidence="5 6" id="KW-0694">RNA-binding</keyword>
<evidence type="ECO:0000256" key="2">
    <source>
        <dbReference type="ARBA" id="ARBA00022491"/>
    </source>
</evidence>
<evidence type="ECO:0000256" key="3">
    <source>
        <dbReference type="ARBA" id="ARBA00022795"/>
    </source>
</evidence>
<comment type="caution">
    <text evidence="7">The sequence shown here is derived from an EMBL/GenBank/DDBJ whole genome shotgun (WGS) entry which is preliminary data.</text>
</comment>
<dbReference type="Gene3D" id="2.60.40.4380">
    <property type="entry name" value="Translational regulator CsrA"/>
    <property type="match status" value="1"/>
</dbReference>
<dbReference type="Pfam" id="PF02599">
    <property type="entry name" value="CsrA"/>
    <property type="match status" value="1"/>
</dbReference>
<accession>A0ABQ5NAV2</accession>
<dbReference type="NCBIfam" id="TIGR00202">
    <property type="entry name" value="csrA"/>
    <property type="match status" value="1"/>
</dbReference>
<dbReference type="RefSeq" id="WP_264851628.1">
    <property type="nucleotide sequence ID" value="NZ_BRXR01000001.1"/>
</dbReference>
<dbReference type="HAMAP" id="MF_00167">
    <property type="entry name" value="CsrA"/>
    <property type="match status" value="1"/>
</dbReference>
<protein>
    <recommendedName>
        <fullName evidence="6">Translational regulator CsrA</fullName>
    </recommendedName>
</protein>
<evidence type="ECO:0000256" key="5">
    <source>
        <dbReference type="ARBA" id="ARBA00022884"/>
    </source>
</evidence>